<sequence>MALNRMGQFWLCSTRKSLFQKNATNKYTKSTRSFRKGRNDVQGQEEVKIETGSLATPFTNVHVASGDLRIAKLWKPFLFTVGFSGATFVGCAIWEYESMRSHALNMLKKPIKFFRRQAEYGLDKSNKLSKEVTKWWNSLTTGQKVFGPICALNILVFAAWRIPRLHPFMLNYFASNPASPHQCLPMLLSSFSHYSGFHLLANMYVLHSFSTGAVYSLGKEQFTALYLSAGVISSFTSYFYKILRKQPGLSLGASGSIMAILAYVCMQYPETQLGIILLPFITFSAGTAIKFIVGLDAAGVLMGWKFFDHAAHLGGAATGICWALYGNKYVWPQREPIVSYWHQVRGSIK</sequence>
<dbReference type="Pfam" id="PF01694">
    <property type="entry name" value="Rhomboid"/>
    <property type="match status" value="1"/>
</dbReference>
<keyword evidence="8" id="KW-0809">Transit peptide</keyword>
<dbReference type="Gene3D" id="1.20.1540.10">
    <property type="entry name" value="Rhomboid-like"/>
    <property type="match status" value="1"/>
</dbReference>
<keyword evidence="10" id="KW-0496">Mitochondrion</keyword>
<dbReference type="FunFam" id="1.20.1540.10:FF:000005">
    <property type="entry name" value="Presenilins-associated rhomboid-like protein, mitochondrial"/>
    <property type="match status" value="1"/>
</dbReference>
<feature type="transmembrane region" description="Helical" evidence="12">
    <location>
        <begin position="221"/>
        <end position="240"/>
    </location>
</feature>
<dbReference type="GO" id="GO:0004252">
    <property type="term" value="F:serine-type endopeptidase activity"/>
    <property type="evidence" value="ECO:0007669"/>
    <property type="project" value="InterPro"/>
</dbReference>
<gene>
    <name evidence="14" type="ORF">CEUTPL_LOCUS12097</name>
</gene>
<dbReference type="PANTHER" id="PTHR43731">
    <property type="entry name" value="RHOMBOID PROTEASE"/>
    <property type="match status" value="1"/>
</dbReference>
<keyword evidence="6" id="KW-0999">Mitochondrion inner membrane</keyword>
<comment type="subcellular location">
    <subcellularLocation>
        <location evidence="2">Mitochondrion inner membrane</location>
        <topology evidence="2">Multi-pass membrane protein</topology>
    </subcellularLocation>
</comment>
<dbReference type="AlphaFoldDB" id="A0A9P0DF15"/>
<feature type="transmembrane region" description="Helical" evidence="12">
    <location>
        <begin position="275"/>
        <end position="295"/>
    </location>
</feature>
<feature type="domain" description="Peptidase S54 rhomboid" evidence="13">
    <location>
        <begin position="182"/>
        <end position="325"/>
    </location>
</feature>
<evidence type="ECO:0000256" key="4">
    <source>
        <dbReference type="ARBA" id="ARBA00013039"/>
    </source>
</evidence>
<evidence type="ECO:0000256" key="2">
    <source>
        <dbReference type="ARBA" id="ARBA00004448"/>
    </source>
</evidence>
<feature type="transmembrane region" description="Helical" evidence="12">
    <location>
        <begin position="77"/>
        <end position="96"/>
    </location>
</feature>
<keyword evidence="5 12" id="KW-0812">Transmembrane</keyword>
<evidence type="ECO:0000256" key="5">
    <source>
        <dbReference type="ARBA" id="ARBA00022692"/>
    </source>
</evidence>
<dbReference type="GO" id="GO:0005743">
    <property type="term" value="C:mitochondrial inner membrane"/>
    <property type="evidence" value="ECO:0007669"/>
    <property type="project" value="UniProtKB-SubCell"/>
</dbReference>
<evidence type="ECO:0000256" key="10">
    <source>
        <dbReference type="ARBA" id="ARBA00023128"/>
    </source>
</evidence>
<dbReference type="EMBL" id="OU892283">
    <property type="protein sequence ID" value="CAH1133647.1"/>
    <property type="molecule type" value="Genomic_DNA"/>
</dbReference>
<evidence type="ECO:0000256" key="12">
    <source>
        <dbReference type="SAM" id="Phobius"/>
    </source>
</evidence>
<reference evidence="14" key="1">
    <citation type="submission" date="2022-01" db="EMBL/GenBank/DDBJ databases">
        <authorList>
            <person name="King R."/>
        </authorList>
    </citation>
    <scope>NUCLEOTIDE SEQUENCE</scope>
</reference>
<evidence type="ECO:0000256" key="11">
    <source>
        <dbReference type="ARBA" id="ARBA00023136"/>
    </source>
</evidence>
<organism evidence="14 15">
    <name type="scientific">Ceutorhynchus assimilis</name>
    <name type="common">cabbage seed weevil</name>
    <dbReference type="NCBI Taxonomy" id="467358"/>
    <lineage>
        <taxon>Eukaryota</taxon>
        <taxon>Metazoa</taxon>
        <taxon>Ecdysozoa</taxon>
        <taxon>Arthropoda</taxon>
        <taxon>Hexapoda</taxon>
        <taxon>Insecta</taxon>
        <taxon>Pterygota</taxon>
        <taxon>Neoptera</taxon>
        <taxon>Endopterygota</taxon>
        <taxon>Coleoptera</taxon>
        <taxon>Polyphaga</taxon>
        <taxon>Cucujiformia</taxon>
        <taxon>Curculionidae</taxon>
        <taxon>Ceutorhynchinae</taxon>
        <taxon>Ceutorhynchus</taxon>
    </lineage>
</organism>
<dbReference type="SUPFAM" id="SSF144091">
    <property type="entry name" value="Rhomboid-like"/>
    <property type="match status" value="1"/>
</dbReference>
<feature type="transmembrane region" description="Helical" evidence="12">
    <location>
        <begin position="145"/>
        <end position="162"/>
    </location>
</feature>
<evidence type="ECO:0000256" key="7">
    <source>
        <dbReference type="ARBA" id="ARBA00022801"/>
    </source>
</evidence>
<dbReference type="InterPro" id="IPR035952">
    <property type="entry name" value="Rhomboid-like_sf"/>
</dbReference>
<dbReference type="Proteomes" id="UP001152799">
    <property type="component" value="Chromosome 7"/>
</dbReference>
<evidence type="ECO:0000256" key="1">
    <source>
        <dbReference type="ARBA" id="ARBA00000156"/>
    </source>
</evidence>
<evidence type="ECO:0000256" key="6">
    <source>
        <dbReference type="ARBA" id="ARBA00022792"/>
    </source>
</evidence>
<proteinExistence type="inferred from homology"/>
<dbReference type="PANTHER" id="PTHR43731:SF14">
    <property type="entry name" value="PRESENILIN-ASSOCIATED RHOMBOID-LIKE PROTEIN, MITOCHONDRIAL"/>
    <property type="match status" value="1"/>
</dbReference>
<dbReference type="OrthoDB" id="10260614at2759"/>
<keyword evidence="7" id="KW-0378">Hydrolase</keyword>
<protein>
    <recommendedName>
        <fullName evidence="4">rhomboid protease</fullName>
        <ecNumber evidence="4">3.4.21.105</ecNumber>
    </recommendedName>
</protein>
<feature type="transmembrane region" description="Helical" evidence="12">
    <location>
        <begin position="249"/>
        <end position="269"/>
    </location>
</feature>
<keyword evidence="9 12" id="KW-1133">Transmembrane helix</keyword>
<dbReference type="InterPro" id="IPR022764">
    <property type="entry name" value="Peptidase_S54_rhomboid_dom"/>
</dbReference>
<dbReference type="InterPro" id="IPR050925">
    <property type="entry name" value="Rhomboid_protease_S54"/>
</dbReference>
<comment type="catalytic activity">
    <reaction evidence="1">
        <text>Cleaves type-1 transmembrane domains using a catalytic dyad composed of serine and histidine that are contributed by different transmembrane domains.</text>
        <dbReference type="EC" id="3.4.21.105"/>
    </reaction>
</comment>
<evidence type="ECO:0000256" key="8">
    <source>
        <dbReference type="ARBA" id="ARBA00022946"/>
    </source>
</evidence>
<evidence type="ECO:0000313" key="15">
    <source>
        <dbReference type="Proteomes" id="UP001152799"/>
    </source>
</evidence>
<name>A0A9P0DF15_9CUCU</name>
<comment type="similarity">
    <text evidence="3">Belongs to the peptidase S54 family.</text>
</comment>
<evidence type="ECO:0000259" key="13">
    <source>
        <dbReference type="Pfam" id="PF01694"/>
    </source>
</evidence>
<dbReference type="GO" id="GO:0006465">
    <property type="term" value="P:signal peptide processing"/>
    <property type="evidence" value="ECO:0007669"/>
    <property type="project" value="TreeGrafter"/>
</dbReference>
<evidence type="ECO:0000256" key="3">
    <source>
        <dbReference type="ARBA" id="ARBA00009045"/>
    </source>
</evidence>
<dbReference type="EC" id="3.4.21.105" evidence="4"/>
<keyword evidence="11 12" id="KW-0472">Membrane</keyword>
<evidence type="ECO:0000256" key="9">
    <source>
        <dbReference type="ARBA" id="ARBA00022989"/>
    </source>
</evidence>
<keyword evidence="15" id="KW-1185">Reference proteome</keyword>
<accession>A0A9P0DF15</accession>
<evidence type="ECO:0000313" key="14">
    <source>
        <dbReference type="EMBL" id="CAH1133647.1"/>
    </source>
</evidence>